<evidence type="ECO:0000313" key="2">
    <source>
        <dbReference type="EMBL" id="UDL16074.1"/>
    </source>
</evidence>
<evidence type="ECO:0000313" key="1">
    <source>
        <dbReference type="EMBL" id="UDL15814.1"/>
    </source>
</evidence>
<dbReference type="EMBL" id="OK040790">
    <property type="protein sequence ID" value="UDL16074.1"/>
    <property type="molecule type" value="Genomic_DNA"/>
</dbReference>
<evidence type="ECO:0000313" key="3">
    <source>
        <dbReference type="Proteomes" id="UP000827768"/>
    </source>
</evidence>
<proteinExistence type="predicted"/>
<keyword evidence="3" id="KW-1185">Reference proteome</keyword>
<reference evidence="2" key="1">
    <citation type="submission" date="2021-09" db="EMBL/GenBank/DDBJ databases">
        <authorList>
            <person name="Andersen S.H."/>
            <person name="Beall E.A."/>
            <person name="Cappelle B."/>
            <person name="Falteisek K.J."/>
            <person name="Fenske B.A."/>
            <person name="Gansluckner N.W."/>
            <person name="Gilbertson S.M."/>
            <person name="Krings K.J."/>
            <person name="Mobeck M."/>
            <person name="Odeku J.O."/>
            <person name="Poncelet M.E."/>
            <person name="Rohr J.R."/>
            <person name="Rolands L."/>
            <person name="Whipple C.D."/>
            <person name="Whipple E.M."/>
            <person name="Spring A.M."/>
            <person name="Klyczek K."/>
            <person name="Garlena R.A."/>
            <person name="Russell D.A."/>
            <person name="Pope W.H."/>
            <person name="Jacobs-Sera D."/>
            <person name="Hatfull G.F."/>
        </authorList>
    </citation>
    <scope>NUCLEOTIDE SEQUENCE</scope>
</reference>
<sequence length="108" mass="12726">MWLNEYEVEDSVRRAINADMPNTETAARRLRNLMDYVNANSDGWPYWRKPQAASKKLSTAIYARLWAGWDKRIKKDMTPEELKAALTPIKAFLTREGADWREIFARDY</sequence>
<dbReference type="GeneID" id="80019965"/>
<gene>
    <name evidence="2" type="primary">324</name>
    <name evidence="1" type="synonym">23</name>
    <name evidence="1" type="ORF">SEA_PUMPERNICKEL_23</name>
    <name evidence="2" type="ORF">SEA_PUMPERNICKEL_324</name>
</gene>
<dbReference type="EMBL" id="OK040790">
    <property type="protein sequence ID" value="UDL15814.1"/>
    <property type="molecule type" value="Genomic_DNA"/>
</dbReference>
<name>A0AAE8Y7E2_9CAUD</name>
<dbReference type="RefSeq" id="YP_010755314.1">
    <property type="nucleotide sequence ID" value="NC_073468.1"/>
</dbReference>
<organism evidence="2 3">
    <name type="scientific">Microbacterium phage Pumpernickel</name>
    <dbReference type="NCBI Taxonomy" id="2885983"/>
    <lineage>
        <taxon>Viruses</taxon>
        <taxon>Duplodnaviria</taxon>
        <taxon>Heunggongvirae</taxon>
        <taxon>Uroviricota</taxon>
        <taxon>Caudoviricetes</taxon>
        <taxon>Pumpernickelvirus</taxon>
        <taxon>Pumpernickelvirus pumpernickel</taxon>
    </lineage>
</organism>
<dbReference type="KEGG" id="vg:80019965"/>
<dbReference type="Proteomes" id="UP000827768">
    <property type="component" value="Segment"/>
</dbReference>
<accession>A0AAE8Y7E2</accession>
<protein>
    <submittedName>
        <fullName evidence="2">Uncharacterized protein</fullName>
    </submittedName>
</protein>